<reference evidence="1 2" key="1">
    <citation type="submission" date="2020-04" db="EMBL/GenBank/DDBJ databases">
        <title>Azohydromonas sp. isolated from soil.</title>
        <authorList>
            <person name="Dahal R.H."/>
        </authorList>
    </citation>
    <scope>NUCLEOTIDE SEQUENCE [LARGE SCALE GENOMIC DNA]</scope>
    <source>
        <strain evidence="1 2">G-1-1-14</strain>
    </source>
</reference>
<accession>A0A848F8U1</accession>
<organism evidence="1 2">
    <name type="scientific">Azohydromonas caseinilytica</name>
    <dbReference type="NCBI Taxonomy" id="2728836"/>
    <lineage>
        <taxon>Bacteria</taxon>
        <taxon>Pseudomonadati</taxon>
        <taxon>Pseudomonadota</taxon>
        <taxon>Betaproteobacteria</taxon>
        <taxon>Burkholderiales</taxon>
        <taxon>Sphaerotilaceae</taxon>
        <taxon>Azohydromonas</taxon>
    </lineage>
</organism>
<dbReference type="InterPro" id="IPR013397">
    <property type="entry name" value="CRISPR-assoc_prot_Csy1"/>
</dbReference>
<dbReference type="Proteomes" id="UP000574067">
    <property type="component" value="Unassembled WGS sequence"/>
</dbReference>
<proteinExistence type="predicted"/>
<dbReference type="EMBL" id="JABBFW010000008">
    <property type="protein sequence ID" value="NML15974.1"/>
    <property type="molecule type" value="Genomic_DNA"/>
</dbReference>
<comment type="caution">
    <text evidence="1">The sequence shown here is derived from an EMBL/GenBank/DDBJ whole genome shotgun (WGS) entry which is preliminary data.</text>
</comment>
<protein>
    <submittedName>
        <fullName evidence="1">Type I-F CRISPR-associated protein Csy1</fullName>
    </submittedName>
</protein>
<keyword evidence="2" id="KW-1185">Reference proteome</keyword>
<gene>
    <name evidence="1" type="primary">csy1</name>
    <name evidence="1" type="ORF">HHL10_13420</name>
</gene>
<dbReference type="NCBIfam" id="TIGR02564">
    <property type="entry name" value="cas_Csy1"/>
    <property type="match status" value="1"/>
</dbReference>
<sequence>MPTPPSARQAELAALVSGWLTDRLNDKLEKLSPDDPKRAELRQQYEPGNWLPDAARRVAQLQAVTHSLKPLHPDAKGTSLHADPSTLPALDVVGSHCLGSRFDNDVVGNAAALDVNKFLNQRFEGRTLLMLSQARDPDWAAVLSDEPEAAASMMAAFAGLTEPRDGLASHTHAKQVYWLVGDDPCDDASYHLLAPLHPTSLIHRFYAQLQDDRFGEATKAAREAKRQGQFSEHPLHGYPNLAVRKLGGSKPWNISVLNNERRGENLLLASLPPVWNSEPVRPLHRVDDLFKVFGYREQVRRLVPRLRGFLETDSTANKDTRDRRAELVDALVDEFIQFTAELRGLPEGWSREAECRLGEAEKCWLDPLAAPADGLTPDEIMERIAEQFANWLNEQLRGKLLFGDPEFLAWRKRVLEEVKAYDWEVTDER</sequence>
<dbReference type="AlphaFoldDB" id="A0A848F8U1"/>
<evidence type="ECO:0000313" key="2">
    <source>
        <dbReference type="Proteomes" id="UP000574067"/>
    </source>
</evidence>
<name>A0A848F8U1_9BURK</name>
<evidence type="ECO:0000313" key="1">
    <source>
        <dbReference type="EMBL" id="NML15974.1"/>
    </source>
</evidence>
<dbReference type="RefSeq" id="WP_169160880.1">
    <property type="nucleotide sequence ID" value="NZ_JABBFW010000008.1"/>
</dbReference>
<dbReference type="Pfam" id="PF09611">
    <property type="entry name" value="Cas_Csy1"/>
    <property type="match status" value="1"/>
</dbReference>